<sequence length="163" mass="18190">MSPCRGRRRGRRWISEVPQVRSFLPEGCPRVEAVSITLEELEAVRLVDLLDLDQEEAAFYMGISRKAFWNDLMNARRKIAAALVYGMGLRIEGGSFALRGEEASTTADSQEHHKEMALMEREIALLGSRLEHLSSRVASLKGEEMTDSGPASKPRSVSKEADQ</sequence>
<accession>A0A0W8FC28</accession>
<feature type="region of interest" description="Disordered" evidence="2">
    <location>
        <begin position="137"/>
        <end position="163"/>
    </location>
</feature>
<dbReference type="GO" id="GO:0003677">
    <property type="term" value="F:DNA binding"/>
    <property type="evidence" value="ECO:0007669"/>
    <property type="project" value="UniProtKB-KW"/>
</dbReference>
<protein>
    <submittedName>
        <fullName evidence="3">Hth dna-binding protein</fullName>
    </submittedName>
</protein>
<gene>
    <name evidence="3" type="ORF">ASZ90_011835</name>
</gene>
<organism evidence="3">
    <name type="scientific">hydrocarbon metagenome</name>
    <dbReference type="NCBI Taxonomy" id="938273"/>
    <lineage>
        <taxon>unclassified sequences</taxon>
        <taxon>metagenomes</taxon>
        <taxon>ecological metagenomes</taxon>
    </lineage>
</organism>
<dbReference type="InterPro" id="IPR036388">
    <property type="entry name" value="WH-like_DNA-bd_sf"/>
</dbReference>
<comment type="similarity">
    <text evidence="1">Belongs to the UPF0251 family.</text>
</comment>
<proteinExistence type="inferred from homology"/>
<dbReference type="Pfam" id="PF02001">
    <property type="entry name" value="DUF134"/>
    <property type="match status" value="1"/>
</dbReference>
<dbReference type="Gene3D" id="1.10.10.10">
    <property type="entry name" value="Winged helix-like DNA-binding domain superfamily/Winged helix DNA-binding domain"/>
    <property type="match status" value="1"/>
</dbReference>
<keyword evidence="3" id="KW-0238">DNA-binding</keyword>
<dbReference type="EMBL" id="LNQE01001380">
    <property type="protein sequence ID" value="KUG18452.1"/>
    <property type="molecule type" value="Genomic_DNA"/>
</dbReference>
<evidence type="ECO:0000256" key="2">
    <source>
        <dbReference type="SAM" id="MobiDB-lite"/>
    </source>
</evidence>
<dbReference type="InterPro" id="IPR002852">
    <property type="entry name" value="UPF0251"/>
</dbReference>
<dbReference type="AlphaFoldDB" id="A0A0W8FC28"/>
<reference evidence="3" key="1">
    <citation type="journal article" date="2015" name="Proc. Natl. Acad. Sci. U.S.A.">
        <title>Networks of energetic and metabolic interactions define dynamics in microbial communities.</title>
        <authorList>
            <person name="Embree M."/>
            <person name="Liu J.K."/>
            <person name="Al-Bassam M.M."/>
            <person name="Zengler K."/>
        </authorList>
    </citation>
    <scope>NUCLEOTIDE SEQUENCE</scope>
</reference>
<evidence type="ECO:0000313" key="3">
    <source>
        <dbReference type="EMBL" id="KUG18452.1"/>
    </source>
</evidence>
<comment type="caution">
    <text evidence="3">The sequence shown here is derived from an EMBL/GenBank/DDBJ whole genome shotgun (WGS) entry which is preliminary data.</text>
</comment>
<dbReference type="PANTHER" id="PTHR37478">
    <property type="match status" value="1"/>
</dbReference>
<dbReference type="PANTHER" id="PTHR37478:SF2">
    <property type="entry name" value="UPF0251 PROTEIN TK0562"/>
    <property type="match status" value="1"/>
</dbReference>
<name>A0A0W8FC28_9ZZZZ</name>
<evidence type="ECO:0000256" key="1">
    <source>
        <dbReference type="ARBA" id="ARBA00009350"/>
    </source>
</evidence>
<dbReference type="HAMAP" id="MF_00674">
    <property type="entry name" value="UPF0251"/>
    <property type="match status" value="1"/>
</dbReference>